<keyword evidence="4" id="KW-0812">Transmembrane</keyword>
<accession>A0A919WGS1</accession>
<dbReference type="RefSeq" id="WP_212933435.1">
    <property type="nucleotide sequence ID" value="NZ_BORC01000002.1"/>
</dbReference>
<evidence type="ECO:0000256" key="4">
    <source>
        <dbReference type="SAM" id="Phobius"/>
    </source>
</evidence>
<gene>
    <name evidence="5" type="ORF">J27TS8_14600</name>
</gene>
<sequence length="474" mass="54698">MSFFKIWEFVMLFFGGLILVYMLVVVISYGIILLFAFFQLRRQYKLEKQDIDEGYIDLFFSKPISIIVPAFNEEVGIINSIHSLLSLRYPQTELIIVNDGSTDGTQQKVIKEFKMVKVDKIIREQIPTKPIKNIYHSEIFPHLWLVEKENGGKADALNVGINFSNYPYFCSVDGDSILDEKSLLRVMKPIILGNGDVIGAGGNVRIANGTQVQMGTVFQTKLSKNYLVVMQVVEYMRAFLMGRMALSTFNLILIISGAFSVFSKKHVVEVGGYSNHMIGEDMELVVKLHRYLKENKINKRIEFVPDPVCWTEAPESLSVLRQQRRRWHQGLIESMTKHRKMSFNFKYGRIGLISFPLFWIVECLGPLIELGGYIYVIIAFFMGDIYYEFSLLLILLFVIYGTVFSVASILLEAWAMNTYPKIREVFVLMLMSLTEIFWYRPLTLIWRCEGFIQVLLKRKDWGSMNRVGLSKKGI</sequence>
<feature type="transmembrane region" description="Helical" evidence="4">
    <location>
        <begin position="436"/>
        <end position="456"/>
    </location>
</feature>
<organism evidence="5 6">
    <name type="scientific">Robertmurraya siralis</name>
    <dbReference type="NCBI Taxonomy" id="77777"/>
    <lineage>
        <taxon>Bacteria</taxon>
        <taxon>Bacillati</taxon>
        <taxon>Bacillota</taxon>
        <taxon>Bacilli</taxon>
        <taxon>Bacillales</taxon>
        <taxon>Bacillaceae</taxon>
        <taxon>Robertmurraya</taxon>
    </lineage>
</organism>
<feature type="transmembrane region" description="Helical" evidence="4">
    <location>
        <begin position="12"/>
        <end position="38"/>
    </location>
</feature>
<dbReference type="PANTHER" id="PTHR43630:SF1">
    <property type="entry name" value="POLY-BETA-1,6-N-ACETYL-D-GLUCOSAMINE SYNTHASE"/>
    <property type="match status" value="1"/>
</dbReference>
<dbReference type="PANTHER" id="PTHR43630">
    <property type="entry name" value="POLY-BETA-1,6-N-ACETYL-D-GLUCOSAMINE SYNTHASE"/>
    <property type="match status" value="1"/>
</dbReference>
<dbReference type="InterPro" id="IPR029044">
    <property type="entry name" value="Nucleotide-diphossugar_trans"/>
</dbReference>
<feature type="transmembrane region" description="Helical" evidence="4">
    <location>
        <begin position="389"/>
        <end position="416"/>
    </location>
</feature>
<evidence type="ECO:0000256" key="1">
    <source>
        <dbReference type="ARBA" id="ARBA00006739"/>
    </source>
</evidence>
<evidence type="ECO:0000256" key="2">
    <source>
        <dbReference type="ARBA" id="ARBA00022676"/>
    </source>
</evidence>
<evidence type="ECO:0000256" key="3">
    <source>
        <dbReference type="ARBA" id="ARBA00022679"/>
    </source>
</evidence>
<dbReference type="EMBL" id="BORC01000002">
    <property type="protein sequence ID" value="GIN61467.1"/>
    <property type="molecule type" value="Genomic_DNA"/>
</dbReference>
<keyword evidence="4" id="KW-1133">Transmembrane helix</keyword>
<dbReference type="AlphaFoldDB" id="A0A919WGS1"/>
<protein>
    <submittedName>
        <fullName evidence="5">Glycosyl transferase family 2</fullName>
    </submittedName>
</protein>
<dbReference type="Gene3D" id="3.90.550.10">
    <property type="entry name" value="Spore Coat Polysaccharide Biosynthesis Protein SpsA, Chain A"/>
    <property type="match status" value="1"/>
</dbReference>
<keyword evidence="2" id="KW-0328">Glycosyltransferase</keyword>
<feature type="transmembrane region" description="Helical" evidence="4">
    <location>
        <begin position="357"/>
        <end position="382"/>
    </location>
</feature>
<dbReference type="CDD" id="cd06423">
    <property type="entry name" value="CESA_like"/>
    <property type="match status" value="1"/>
</dbReference>
<dbReference type="Proteomes" id="UP000682111">
    <property type="component" value="Unassembled WGS sequence"/>
</dbReference>
<keyword evidence="3 5" id="KW-0808">Transferase</keyword>
<dbReference type="GO" id="GO:0016757">
    <property type="term" value="F:glycosyltransferase activity"/>
    <property type="evidence" value="ECO:0007669"/>
    <property type="project" value="UniProtKB-KW"/>
</dbReference>
<keyword evidence="6" id="KW-1185">Reference proteome</keyword>
<feature type="transmembrane region" description="Helical" evidence="4">
    <location>
        <begin position="244"/>
        <end position="262"/>
    </location>
</feature>
<evidence type="ECO:0000313" key="5">
    <source>
        <dbReference type="EMBL" id="GIN61467.1"/>
    </source>
</evidence>
<reference evidence="5" key="1">
    <citation type="submission" date="2021-03" db="EMBL/GenBank/DDBJ databases">
        <title>Antimicrobial resistance genes in bacteria isolated from Japanese honey, and their potential for conferring macrolide and lincosamide resistance in the American foulbrood pathogen Paenibacillus larvae.</title>
        <authorList>
            <person name="Okamoto M."/>
            <person name="Kumagai M."/>
            <person name="Kanamori H."/>
            <person name="Takamatsu D."/>
        </authorList>
    </citation>
    <scope>NUCLEOTIDE SEQUENCE</scope>
    <source>
        <strain evidence="5">J27TS8</strain>
    </source>
</reference>
<keyword evidence="4" id="KW-0472">Membrane</keyword>
<evidence type="ECO:0000313" key="6">
    <source>
        <dbReference type="Proteomes" id="UP000682111"/>
    </source>
</evidence>
<comment type="similarity">
    <text evidence="1">Belongs to the glycosyltransferase 2 family.</text>
</comment>
<dbReference type="SUPFAM" id="SSF53448">
    <property type="entry name" value="Nucleotide-diphospho-sugar transferases"/>
    <property type="match status" value="1"/>
</dbReference>
<dbReference type="Pfam" id="PF13641">
    <property type="entry name" value="Glyco_tranf_2_3"/>
    <property type="match status" value="1"/>
</dbReference>
<proteinExistence type="inferred from homology"/>
<comment type="caution">
    <text evidence="5">The sequence shown here is derived from an EMBL/GenBank/DDBJ whole genome shotgun (WGS) entry which is preliminary data.</text>
</comment>
<name>A0A919WGS1_9BACI</name>